<dbReference type="InterPro" id="IPR023211">
    <property type="entry name" value="DNA_pol_palm_dom_sf"/>
</dbReference>
<comment type="catalytic activity">
    <reaction evidence="8">
        <text>DNA(n) + a 2'-deoxyribonucleoside 5'-triphosphate = DNA(n+1) + diphosphate</text>
        <dbReference type="Rhea" id="RHEA:22508"/>
        <dbReference type="Rhea" id="RHEA-COMP:17339"/>
        <dbReference type="Rhea" id="RHEA-COMP:17340"/>
        <dbReference type="ChEBI" id="CHEBI:33019"/>
        <dbReference type="ChEBI" id="CHEBI:61560"/>
        <dbReference type="ChEBI" id="CHEBI:173112"/>
        <dbReference type="EC" id="2.7.7.7"/>
    </reaction>
</comment>
<evidence type="ECO:0000256" key="5">
    <source>
        <dbReference type="ARBA" id="ARBA00022705"/>
    </source>
</evidence>
<keyword evidence="6" id="KW-0239">DNA-directed DNA polymerase</keyword>
<keyword evidence="5" id="KW-0235">DNA replication</keyword>
<feature type="domain" description="DNA-directed DNA polymerase family B mitochondria/virus" evidence="9">
    <location>
        <begin position="2"/>
        <end position="250"/>
    </location>
</feature>
<reference evidence="10 11" key="1">
    <citation type="journal article" date="2016" name="Mol. Biol. Evol.">
        <title>Comparative Genomics of Early-Diverging Mushroom-Forming Fungi Provides Insights into the Origins of Lignocellulose Decay Capabilities.</title>
        <authorList>
            <person name="Nagy L.G."/>
            <person name="Riley R."/>
            <person name="Tritt A."/>
            <person name="Adam C."/>
            <person name="Daum C."/>
            <person name="Floudas D."/>
            <person name="Sun H."/>
            <person name="Yadav J.S."/>
            <person name="Pangilinan J."/>
            <person name="Larsson K.H."/>
            <person name="Matsuura K."/>
            <person name="Barry K."/>
            <person name="Labutti K."/>
            <person name="Kuo R."/>
            <person name="Ohm R.A."/>
            <person name="Bhattacharya S.S."/>
            <person name="Shirouzu T."/>
            <person name="Yoshinaga Y."/>
            <person name="Martin F.M."/>
            <person name="Grigoriev I.V."/>
            <person name="Hibbett D.S."/>
        </authorList>
    </citation>
    <scope>NUCLEOTIDE SEQUENCE [LARGE SCALE GENOMIC DNA]</scope>
    <source>
        <strain evidence="10 11">L-15889</strain>
    </source>
</reference>
<dbReference type="SUPFAM" id="SSF56672">
    <property type="entry name" value="DNA/RNA polymerases"/>
    <property type="match status" value="1"/>
</dbReference>
<feature type="non-terminal residue" evidence="10">
    <location>
        <position position="258"/>
    </location>
</feature>
<gene>
    <name evidence="10" type="ORF">DAEQUDRAFT_681117</name>
</gene>
<dbReference type="GO" id="GO:0003887">
    <property type="term" value="F:DNA-directed DNA polymerase activity"/>
    <property type="evidence" value="ECO:0007669"/>
    <property type="project" value="UniProtKB-KW"/>
</dbReference>
<evidence type="ECO:0000313" key="11">
    <source>
        <dbReference type="Proteomes" id="UP000076727"/>
    </source>
</evidence>
<dbReference type="PANTHER" id="PTHR33568:SF3">
    <property type="entry name" value="DNA-DIRECTED DNA POLYMERASE"/>
    <property type="match status" value="1"/>
</dbReference>
<evidence type="ECO:0000256" key="2">
    <source>
        <dbReference type="ARBA" id="ARBA00012417"/>
    </source>
</evidence>
<name>A0A165KE26_9APHY</name>
<protein>
    <recommendedName>
        <fullName evidence="2">DNA-directed DNA polymerase</fullName>
        <ecNumber evidence="2">2.7.7.7</ecNumber>
    </recommendedName>
</protein>
<keyword evidence="4" id="KW-0548">Nucleotidyltransferase</keyword>
<evidence type="ECO:0000256" key="8">
    <source>
        <dbReference type="ARBA" id="ARBA00049244"/>
    </source>
</evidence>
<evidence type="ECO:0000256" key="4">
    <source>
        <dbReference type="ARBA" id="ARBA00022695"/>
    </source>
</evidence>
<evidence type="ECO:0000256" key="3">
    <source>
        <dbReference type="ARBA" id="ARBA00022679"/>
    </source>
</evidence>
<evidence type="ECO:0000256" key="1">
    <source>
        <dbReference type="ARBA" id="ARBA00005755"/>
    </source>
</evidence>
<comment type="similarity">
    <text evidence="1">Belongs to the DNA polymerase type-B family.</text>
</comment>
<dbReference type="GO" id="GO:0000166">
    <property type="term" value="F:nucleotide binding"/>
    <property type="evidence" value="ECO:0007669"/>
    <property type="project" value="InterPro"/>
</dbReference>
<dbReference type="Proteomes" id="UP000076727">
    <property type="component" value="Unassembled WGS sequence"/>
</dbReference>
<evidence type="ECO:0000256" key="7">
    <source>
        <dbReference type="ARBA" id="ARBA00023125"/>
    </source>
</evidence>
<dbReference type="Gene3D" id="3.90.1600.10">
    <property type="entry name" value="Palm domain of DNA polymerase"/>
    <property type="match status" value="1"/>
</dbReference>
<dbReference type="GO" id="GO:0003677">
    <property type="term" value="F:DNA binding"/>
    <property type="evidence" value="ECO:0007669"/>
    <property type="project" value="UniProtKB-KW"/>
</dbReference>
<dbReference type="PANTHER" id="PTHR33568">
    <property type="entry name" value="DNA POLYMERASE"/>
    <property type="match status" value="1"/>
</dbReference>
<dbReference type="OrthoDB" id="3065915at2759"/>
<dbReference type="InterPro" id="IPR043502">
    <property type="entry name" value="DNA/RNA_pol_sf"/>
</dbReference>
<sequence length="258" mass="29902">MTEALTITRLSLNIFFKNFYPKKVIPLINKLFLFNFIKEGYYGGITEVYKPYGKNLIYLDVNSLYPFASLNLMPGTECTYIESLDEQGLDLENLFGFFYAKVITNEQYLGLLPLHINNNLIFPQGEYFGIWSSEELKFAKKNGYKITVIKGYNFNKVENIFKEFVLFLFNKKANSTGSLKMICKSLLNNLIGRLGLNLIKPITETVNLKKRDFIATTRIIYSQIFLNNDKFLLTYNPTISTQICQEHGLDYIKVLENE</sequence>
<keyword evidence="11" id="KW-1185">Reference proteome</keyword>
<keyword evidence="7" id="KW-0238">DNA-binding</keyword>
<keyword evidence="3" id="KW-0808">Transferase</keyword>
<proteinExistence type="inferred from homology"/>
<dbReference type="STRING" id="1314783.A0A165KE26"/>
<accession>A0A165KE26</accession>
<dbReference type="InterPro" id="IPR004868">
    <property type="entry name" value="DNA-dir_DNA_pol_B_mt/vir"/>
</dbReference>
<dbReference type="EMBL" id="KV429371">
    <property type="protein sequence ID" value="KZT63015.1"/>
    <property type="molecule type" value="Genomic_DNA"/>
</dbReference>
<dbReference type="EC" id="2.7.7.7" evidence="2"/>
<evidence type="ECO:0000256" key="6">
    <source>
        <dbReference type="ARBA" id="ARBA00022932"/>
    </source>
</evidence>
<organism evidence="10 11">
    <name type="scientific">Daedalea quercina L-15889</name>
    <dbReference type="NCBI Taxonomy" id="1314783"/>
    <lineage>
        <taxon>Eukaryota</taxon>
        <taxon>Fungi</taxon>
        <taxon>Dikarya</taxon>
        <taxon>Basidiomycota</taxon>
        <taxon>Agaricomycotina</taxon>
        <taxon>Agaricomycetes</taxon>
        <taxon>Polyporales</taxon>
        <taxon>Fomitopsis</taxon>
    </lineage>
</organism>
<evidence type="ECO:0000313" key="10">
    <source>
        <dbReference type="EMBL" id="KZT63015.1"/>
    </source>
</evidence>
<dbReference type="Pfam" id="PF03175">
    <property type="entry name" value="DNA_pol_B_2"/>
    <property type="match status" value="1"/>
</dbReference>
<dbReference type="GO" id="GO:0006260">
    <property type="term" value="P:DNA replication"/>
    <property type="evidence" value="ECO:0007669"/>
    <property type="project" value="UniProtKB-KW"/>
</dbReference>
<dbReference type="AlphaFoldDB" id="A0A165KE26"/>
<evidence type="ECO:0000259" key="9">
    <source>
        <dbReference type="Pfam" id="PF03175"/>
    </source>
</evidence>